<feature type="compositionally biased region" description="Polar residues" evidence="1">
    <location>
        <begin position="1"/>
        <end position="15"/>
    </location>
</feature>
<organism evidence="2 3">
    <name type="scientific">Phytophthora fragariaefolia</name>
    <dbReference type="NCBI Taxonomy" id="1490495"/>
    <lineage>
        <taxon>Eukaryota</taxon>
        <taxon>Sar</taxon>
        <taxon>Stramenopiles</taxon>
        <taxon>Oomycota</taxon>
        <taxon>Peronosporomycetes</taxon>
        <taxon>Peronosporales</taxon>
        <taxon>Peronosporaceae</taxon>
        <taxon>Phytophthora</taxon>
    </lineage>
</organism>
<feature type="compositionally biased region" description="Basic residues" evidence="1">
    <location>
        <begin position="112"/>
        <end position="122"/>
    </location>
</feature>
<feature type="compositionally biased region" description="Low complexity" evidence="1">
    <location>
        <begin position="160"/>
        <end position="171"/>
    </location>
</feature>
<evidence type="ECO:0000313" key="3">
    <source>
        <dbReference type="Proteomes" id="UP001165121"/>
    </source>
</evidence>
<proteinExistence type="predicted"/>
<feature type="region of interest" description="Disordered" evidence="1">
    <location>
        <begin position="1"/>
        <end position="261"/>
    </location>
</feature>
<comment type="caution">
    <text evidence="2">The sequence shown here is derived from an EMBL/GenBank/DDBJ whole genome shotgun (WGS) entry which is preliminary data.</text>
</comment>
<accession>A0A9W6XNX9</accession>
<dbReference type="AlphaFoldDB" id="A0A9W6XNX9"/>
<feature type="compositionally biased region" description="Basic and acidic residues" evidence="1">
    <location>
        <begin position="145"/>
        <end position="158"/>
    </location>
</feature>
<keyword evidence="3" id="KW-1185">Reference proteome</keyword>
<gene>
    <name evidence="2" type="ORF">Pfra01_001473900</name>
</gene>
<evidence type="ECO:0000256" key="1">
    <source>
        <dbReference type="SAM" id="MobiDB-lite"/>
    </source>
</evidence>
<reference evidence="2" key="1">
    <citation type="submission" date="2023-04" db="EMBL/GenBank/DDBJ databases">
        <title>Phytophthora fragariaefolia NBRC 109709.</title>
        <authorList>
            <person name="Ichikawa N."/>
            <person name="Sato H."/>
            <person name="Tonouchi N."/>
        </authorList>
    </citation>
    <scope>NUCLEOTIDE SEQUENCE</scope>
    <source>
        <strain evidence="2">NBRC 109709</strain>
    </source>
</reference>
<sequence>MAKSSGNTGTPPFDNSRSHEDKPRTADPPGMETEPQMILRTKGTSASKKHANDVNEEKKTPAPEKPTTGAEAEGKPPASPKLAAAATQKKKTSASVKPTRKSTKTTASSKPAPKKPAVKKPAVKQLPKKKDATKETRRTARLPPKRRDVLLPGPHEEVSSDSSATDTPSPALVTGADPPVVDASQAPRAQTSMTAPAASANFATTPPPKRSPSPDPSLRVDYQESEPDMDREAGEVEGPWSSPPLTDEQRVVHPGSPMSPKTVASVARACVLEEVLSRRVDPPPATPEPQVITNACVDDLPPPSCCGPKLDRTCATVPARLPRRRWAPSANTKHLPLACANNYSRCDIGLGKSTVLIFARVGCLAQARRSATSARSCSCRTAFWPVN</sequence>
<feature type="compositionally biased region" description="Pro residues" evidence="1">
    <location>
        <begin position="205"/>
        <end position="215"/>
    </location>
</feature>
<name>A0A9W6XNX9_9STRA</name>
<evidence type="ECO:0000313" key="2">
    <source>
        <dbReference type="EMBL" id="GMF43508.1"/>
    </source>
</evidence>
<feature type="compositionally biased region" description="Basic and acidic residues" evidence="1">
    <location>
        <begin position="16"/>
        <end position="25"/>
    </location>
</feature>
<feature type="compositionally biased region" description="Basic and acidic residues" evidence="1">
    <location>
        <begin position="128"/>
        <end position="138"/>
    </location>
</feature>
<feature type="compositionally biased region" description="Basic residues" evidence="1">
    <location>
        <begin position="88"/>
        <end position="103"/>
    </location>
</feature>
<dbReference type="EMBL" id="BSXT01001548">
    <property type="protein sequence ID" value="GMF43508.1"/>
    <property type="molecule type" value="Genomic_DNA"/>
</dbReference>
<dbReference type="Proteomes" id="UP001165121">
    <property type="component" value="Unassembled WGS sequence"/>
</dbReference>
<feature type="compositionally biased region" description="Basic and acidic residues" evidence="1">
    <location>
        <begin position="50"/>
        <end position="62"/>
    </location>
</feature>
<protein>
    <submittedName>
        <fullName evidence="2">Unnamed protein product</fullName>
    </submittedName>
</protein>